<dbReference type="Gene3D" id="2.20.25.240">
    <property type="match status" value="1"/>
</dbReference>
<keyword evidence="3" id="KW-0862">Zinc</keyword>
<protein>
    <recommendedName>
        <fullName evidence="4">FLYWCH-type domain-containing protein</fullName>
    </recommendedName>
</protein>
<feature type="domain" description="FLYWCH-type" evidence="4">
    <location>
        <begin position="7"/>
        <end position="63"/>
    </location>
</feature>
<evidence type="ECO:0000313" key="6">
    <source>
        <dbReference type="Proteomes" id="UP000837857"/>
    </source>
</evidence>
<dbReference type="EMBL" id="OW152824">
    <property type="protein sequence ID" value="CAH2040287.1"/>
    <property type="molecule type" value="Genomic_DNA"/>
</dbReference>
<evidence type="ECO:0000313" key="5">
    <source>
        <dbReference type="EMBL" id="CAH2040287.1"/>
    </source>
</evidence>
<keyword evidence="6" id="KW-1185">Reference proteome</keyword>
<sequence length="82" mass="9821">MIVAAFFFRKPNGRIKMIYKNQRYYQQMEGKDKIRWRCTKRGCKAFYYTIGGVLTRTREKHDHQNYQPGDVPINLGLAQNYV</sequence>
<reference evidence="5" key="1">
    <citation type="submission" date="2022-03" db="EMBL/GenBank/DDBJ databases">
        <authorList>
            <person name="Martin H S."/>
        </authorList>
    </citation>
    <scope>NUCLEOTIDE SEQUENCE</scope>
</reference>
<keyword evidence="2" id="KW-0863">Zinc-finger</keyword>
<keyword evidence="1" id="KW-0479">Metal-binding</keyword>
<evidence type="ECO:0000256" key="3">
    <source>
        <dbReference type="ARBA" id="ARBA00022833"/>
    </source>
</evidence>
<dbReference type="Proteomes" id="UP000837857">
    <property type="component" value="Chromosome 12"/>
</dbReference>
<organism evidence="5 6">
    <name type="scientific">Iphiclides podalirius</name>
    <name type="common">scarce swallowtail</name>
    <dbReference type="NCBI Taxonomy" id="110791"/>
    <lineage>
        <taxon>Eukaryota</taxon>
        <taxon>Metazoa</taxon>
        <taxon>Ecdysozoa</taxon>
        <taxon>Arthropoda</taxon>
        <taxon>Hexapoda</taxon>
        <taxon>Insecta</taxon>
        <taxon>Pterygota</taxon>
        <taxon>Neoptera</taxon>
        <taxon>Endopterygota</taxon>
        <taxon>Lepidoptera</taxon>
        <taxon>Glossata</taxon>
        <taxon>Ditrysia</taxon>
        <taxon>Papilionoidea</taxon>
        <taxon>Papilionidae</taxon>
        <taxon>Papilioninae</taxon>
        <taxon>Iphiclides</taxon>
    </lineage>
</organism>
<evidence type="ECO:0000256" key="1">
    <source>
        <dbReference type="ARBA" id="ARBA00022723"/>
    </source>
</evidence>
<evidence type="ECO:0000256" key="2">
    <source>
        <dbReference type="ARBA" id="ARBA00022771"/>
    </source>
</evidence>
<dbReference type="Pfam" id="PF04500">
    <property type="entry name" value="FLYWCH"/>
    <property type="match status" value="1"/>
</dbReference>
<accession>A0ABN8HUN4</accession>
<dbReference type="InterPro" id="IPR007588">
    <property type="entry name" value="Znf_FLYWCH"/>
</dbReference>
<evidence type="ECO:0000259" key="4">
    <source>
        <dbReference type="Pfam" id="PF04500"/>
    </source>
</evidence>
<gene>
    <name evidence="5" type="ORF">IPOD504_LOCUS2450</name>
</gene>
<feature type="non-terminal residue" evidence="5">
    <location>
        <position position="82"/>
    </location>
</feature>
<proteinExistence type="predicted"/>
<name>A0ABN8HUN4_9NEOP</name>